<dbReference type="InterPro" id="IPR051311">
    <property type="entry name" value="DedA_domain"/>
</dbReference>
<organism evidence="8 9">
    <name type="scientific">Pacificimonas pallii</name>
    <dbReference type="NCBI Taxonomy" id="2827236"/>
    <lineage>
        <taxon>Bacteria</taxon>
        <taxon>Pseudomonadati</taxon>
        <taxon>Pseudomonadota</taxon>
        <taxon>Alphaproteobacteria</taxon>
        <taxon>Sphingomonadales</taxon>
        <taxon>Sphingosinicellaceae</taxon>
        <taxon>Pacificimonas</taxon>
    </lineage>
</organism>
<dbReference type="Proteomes" id="UP000722336">
    <property type="component" value="Unassembled WGS sequence"/>
</dbReference>
<keyword evidence="9" id="KW-1185">Reference proteome</keyword>
<evidence type="ECO:0000256" key="4">
    <source>
        <dbReference type="ARBA" id="ARBA00022989"/>
    </source>
</evidence>
<name>A0ABS6S9Y3_9SPHN</name>
<dbReference type="PANTHER" id="PTHR42709:SF6">
    <property type="entry name" value="UNDECAPRENYL PHOSPHATE TRANSPORTER A"/>
    <property type="match status" value="1"/>
</dbReference>
<protein>
    <submittedName>
        <fullName evidence="8">DedA family protein</fullName>
    </submittedName>
</protein>
<evidence type="ECO:0000259" key="7">
    <source>
        <dbReference type="Pfam" id="PF09335"/>
    </source>
</evidence>
<gene>
    <name evidence="8" type="ORF">KCG44_00035</name>
</gene>
<evidence type="ECO:0000256" key="3">
    <source>
        <dbReference type="ARBA" id="ARBA00022692"/>
    </source>
</evidence>
<evidence type="ECO:0000256" key="6">
    <source>
        <dbReference type="SAM" id="Phobius"/>
    </source>
</evidence>
<dbReference type="RefSeq" id="WP_218443424.1">
    <property type="nucleotide sequence ID" value="NZ_JAGSPA010000001.1"/>
</dbReference>
<keyword evidence="3 6" id="KW-0812">Transmembrane</keyword>
<feature type="transmembrane region" description="Helical" evidence="6">
    <location>
        <begin position="173"/>
        <end position="191"/>
    </location>
</feature>
<keyword evidence="2" id="KW-1003">Cell membrane</keyword>
<feature type="transmembrane region" description="Helical" evidence="6">
    <location>
        <begin position="50"/>
        <end position="72"/>
    </location>
</feature>
<keyword evidence="4 6" id="KW-1133">Transmembrane helix</keyword>
<reference evidence="8 9" key="1">
    <citation type="submission" date="2021-04" db="EMBL/GenBank/DDBJ databases">
        <authorList>
            <person name="Pira H."/>
            <person name="Risdian C."/>
            <person name="Wink J."/>
        </authorList>
    </citation>
    <scope>NUCLEOTIDE SEQUENCE [LARGE SCALE GENOMIC DNA]</scope>
    <source>
        <strain evidence="8 9">WHA3</strain>
    </source>
</reference>
<dbReference type="PANTHER" id="PTHR42709">
    <property type="entry name" value="ALKALINE PHOSPHATASE LIKE PROTEIN"/>
    <property type="match status" value="1"/>
</dbReference>
<evidence type="ECO:0000313" key="9">
    <source>
        <dbReference type="Proteomes" id="UP000722336"/>
    </source>
</evidence>
<sequence>MTDWIEQLIAQAGYSGIAFLMFLENLFPPIPSEVIMSLAGYAAAQGNGLSLTGVIVSGSLGSLIGMTFWYYVGRWFSQERLRELVLRHGRWLTIGVRELDRIDYWFEHGGRWAIMIGRCVPTIRTLISVPAGIFAMPLRVFLPLTFIGVSAWNAALAWLGYQLGGEYQAIEQYLGPVSLAVIAAMVAFYLWRVATFTSPR</sequence>
<comment type="caution">
    <text evidence="8">The sequence shown here is derived from an EMBL/GenBank/DDBJ whole genome shotgun (WGS) entry which is preliminary data.</text>
</comment>
<feature type="transmembrane region" description="Helical" evidence="6">
    <location>
        <begin position="12"/>
        <end position="30"/>
    </location>
</feature>
<evidence type="ECO:0000256" key="2">
    <source>
        <dbReference type="ARBA" id="ARBA00022475"/>
    </source>
</evidence>
<accession>A0ABS6S9Y3</accession>
<evidence type="ECO:0000256" key="1">
    <source>
        <dbReference type="ARBA" id="ARBA00004651"/>
    </source>
</evidence>
<proteinExistence type="predicted"/>
<keyword evidence="5 6" id="KW-0472">Membrane</keyword>
<evidence type="ECO:0000313" key="8">
    <source>
        <dbReference type="EMBL" id="MBV7255164.1"/>
    </source>
</evidence>
<feature type="domain" description="VTT" evidence="7">
    <location>
        <begin position="30"/>
        <end position="162"/>
    </location>
</feature>
<dbReference type="EMBL" id="JAGSPA010000001">
    <property type="protein sequence ID" value="MBV7255164.1"/>
    <property type="molecule type" value="Genomic_DNA"/>
</dbReference>
<dbReference type="Pfam" id="PF09335">
    <property type="entry name" value="VTT_dom"/>
    <property type="match status" value="1"/>
</dbReference>
<comment type="subcellular location">
    <subcellularLocation>
        <location evidence="1">Cell membrane</location>
        <topology evidence="1">Multi-pass membrane protein</topology>
    </subcellularLocation>
</comment>
<dbReference type="InterPro" id="IPR032816">
    <property type="entry name" value="VTT_dom"/>
</dbReference>
<evidence type="ECO:0000256" key="5">
    <source>
        <dbReference type="ARBA" id="ARBA00023136"/>
    </source>
</evidence>
<feature type="transmembrane region" description="Helical" evidence="6">
    <location>
        <begin position="140"/>
        <end position="161"/>
    </location>
</feature>